<name>A0A2A2KB90_9BILA</name>
<accession>A0A2A2KB90</accession>
<feature type="signal peptide" evidence="1">
    <location>
        <begin position="1"/>
        <end position="21"/>
    </location>
</feature>
<dbReference type="OrthoDB" id="5863260at2759"/>
<dbReference type="EMBL" id="LIAE01009124">
    <property type="protein sequence ID" value="PAV71123.1"/>
    <property type="molecule type" value="Genomic_DNA"/>
</dbReference>
<dbReference type="EMBL" id="LIAE01006463">
    <property type="protein sequence ID" value="PAV89267.1"/>
    <property type="molecule type" value="Genomic_DNA"/>
</dbReference>
<dbReference type="AlphaFoldDB" id="A0A2A2KB90"/>
<comment type="caution">
    <text evidence="2">The sequence shown here is derived from an EMBL/GenBank/DDBJ whole genome shotgun (WGS) entry which is preliminary data.</text>
</comment>
<feature type="chain" id="PRO_5013507821" evidence="1">
    <location>
        <begin position="22"/>
        <end position="77"/>
    </location>
</feature>
<gene>
    <name evidence="2" type="ORF">WR25_07326</name>
    <name evidence="3" type="ORF">WR25_21230</name>
</gene>
<dbReference type="STRING" id="2018661.A0A2A2KB90"/>
<reference evidence="2 4" key="1">
    <citation type="journal article" date="2017" name="Curr. Biol.">
        <title>Genome architecture and evolution of a unichromosomal asexual nematode.</title>
        <authorList>
            <person name="Fradin H."/>
            <person name="Zegar C."/>
            <person name="Gutwein M."/>
            <person name="Lucas J."/>
            <person name="Kovtun M."/>
            <person name="Corcoran D."/>
            <person name="Baugh L.R."/>
            <person name="Kiontke K."/>
            <person name="Gunsalus K."/>
            <person name="Fitch D.H."/>
            <person name="Piano F."/>
        </authorList>
    </citation>
    <scope>NUCLEOTIDE SEQUENCE [LARGE SCALE GENOMIC DNA]</scope>
    <source>
        <strain evidence="2">PF1309</strain>
    </source>
</reference>
<proteinExistence type="predicted"/>
<protein>
    <submittedName>
        <fullName evidence="2">Uncharacterized protein</fullName>
    </submittedName>
</protein>
<dbReference type="Proteomes" id="UP000218231">
    <property type="component" value="Unassembled WGS sequence"/>
</dbReference>
<evidence type="ECO:0000256" key="1">
    <source>
        <dbReference type="SAM" id="SignalP"/>
    </source>
</evidence>
<evidence type="ECO:0000313" key="2">
    <source>
        <dbReference type="EMBL" id="PAV71123.1"/>
    </source>
</evidence>
<evidence type="ECO:0000313" key="3">
    <source>
        <dbReference type="EMBL" id="PAV89267.1"/>
    </source>
</evidence>
<organism evidence="2 4">
    <name type="scientific">Diploscapter pachys</name>
    <dbReference type="NCBI Taxonomy" id="2018661"/>
    <lineage>
        <taxon>Eukaryota</taxon>
        <taxon>Metazoa</taxon>
        <taxon>Ecdysozoa</taxon>
        <taxon>Nematoda</taxon>
        <taxon>Chromadorea</taxon>
        <taxon>Rhabditida</taxon>
        <taxon>Rhabditina</taxon>
        <taxon>Rhabditomorpha</taxon>
        <taxon>Rhabditoidea</taxon>
        <taxon>Rhabditidae</taxon>
        <taxon>Diploscapter</taxon>
    </lineage>
</organism>
<keyword evidence="1" id="KW-0732">Signal</keyword>
<evidence type="ECO:0000313" key="4">
    <source>
        <dbReference type="Proteomes" id="UP000218231"/>
    </source>
</evidence>
<sequence>MDFSRVFAAILLIALSIMSEAVFFGENQIQDAYPRGMAKRLRGEPIRFGKRAPREPIRFGKRAGETSSFSGFYPYDY</sequence>
<keyword evidence="4" id="KW-1185">Reference proteome</keyword>